<evidence type="ECO:0000313" key="1">
    <source>
        <dbReference type="EMBL" id="KKM90384.1"/>
    </source>
</evidence>
<dbReference type="AlphaFoldDB" id="A0A0F9L6J6"/>
<protein>
    <submittedName>
        <fullName evidence="1">Uncharacterized protein</fullName>
    </submittedName>
</protein>
<proteinExistence type="predicted"/>
<reference evidence="1" key="1">
    <citation type="journal article" date="2015" name="Nature">
        <title>Complex archaea that bridge the gap between prokaryotes and eukaryotes.</title>
        <authorList>
            <person name="Spang A."/>
            <person name="Saw J.H."/>
            <person name="Jorgensen S.L."/>
            <person name="Zaremba-Niedzwiedzka K."/>
            <person name="Martijn J."/>
            <person name="Lind A.E."/>
            <person name="van Eijk R."/>
            <person name="Schleper C."/>
            <person name="Guy L."/>
            <person name="Ettema T.J."/>
        </authorList>
    </citation>
    <scope>NUCLEOTIDE SEQUENCE</scope>
</reference>
<accession>A0A0F9L6J6</accession>
<feature type="non-terminal residue" evidence="1">
    <location>
        <position position="1"/>
    </location>
</feature>
<name>A0A0F9L6J6_9ZZZZ</name>
<dbReference type="EMBL" id="LAZR01006679">
    <property type="protein sequence ID" value="KKM90384.1"/>
    <property type="molecule type" value="Genomic_DNA"/>
</dbReference>
<organism evidence="1">
    <name type="scientific">marine sediment metagenome</name>
    <dbReference type="NCBI Taxonomy" id="412755"/>
    <lineage>
        <taxon>unclassified sequences</taxon>
        <taxon>metagenomes</taxon>
        <taxon>ecological metagenomes</taxon>
    </lineage>
</organism>
<comment type="caution">
    <text evidence="1">The sequence shown here is derived from an EMBL/GenBank/DDBJ whole genome shotgun (WGS) entry which is preliminary data.</text>
</comment>
<sequence length="78" mass="8530">VILPLPEEWSIRVIHPVGRREEVISRPLRVCGEFLSSVELLGTRTAEMHLALAEGDYEFIGSTGAQPSVQGVAWVSDA</sequence>
<gene>
    <name evidence="1" type="ORF">LCGC14_1239250</name>
</gene>